<dbReference type="RefSeq" id="WP_108594532.1">
    <property type="nucleotide sequence ID" value="NZ_CP028913.1"/>
</dbReference>
<feature type="region of interest" description="Disordered" evidence="4">
    <location>
        <begin position="47"/>
        <end position="84"/>
    </location>
</feature>
<dbReference type="EMBL" id="CP028913">
    <property type="protein sequence ID" value="AWB94710.1"/>
    <property type="molecule type" value="Genomic_DNA"/>
</dbReference>
<dbReference type="PANTHER" id="PTHR11709:SF394">
    <property type="entry name" value="FI03373P-RELATED"/>
    <property type="match status" value="1"/>
</dbReference>
<dbReference type="InterPro" id="IPR011707">
    <property type="entry name" value="Cu-oxidase-like_N"/>
</dbReference>
<dbReference type="CDD" id="cd04202">
    <property type="entry name" value="CuRO_D2_2dMcoN_like"/>
    <property type="match status" value="1"/>
</dbReference>
<dbReference type="InterPro" id="IPR008972">
    <property type="entry name" value="Cupredoxin"/>
</dbReference>
<protein>
    <submittedName>
        <fullName evidence="7">Copper oxidase</fullName>
    </submittedName>
</protein>
<feature type="domain" description="Plastocyanin-like" evidence="6">
    <location>
        <begin position="96"/>
        <end position="209"/>
    </location>
</feature>
<dbReference type="InterPro" id="IPR045087">
    <property type="entry name" value="Cu-oxidase_fam"/>
</dbReference>
<evidence type="ECO:0000256" key="2">
    <source>
        <dbReference type="ARBA" id="ARBA00023002"/>
    </source>
</evidence>
<dbReference type="Gene3D" id="2.60.40.420">
    <property type="entry name" value="Cupredoxins - blue copper proteins"/>
    <property type="match status" value="3"/>
</dbReference>
<evidence type="ECO:0000259" key="6">
    <source>
        <dbReference type="Pfam" id="PF07732"/>
    </source>
</evidence>
<dbReference type="PROSITE" id="PS00080">
    <property type="entry name" value="MULTICOPPER_OXIDASE2"/>
    <property type="match status" value="1"/>
</dbReference>
<name>A0A2S0WTU0_9MICO</name>
<evidence type="ECO:0000259" key="5">
    <source>
        <dbReference type="Pfam" id="PF07731"/>
    </source>
</evidence>
<dbReference type="AlphaFoldDB" id="A0A2S0WTU0"/>
<feature type="domain" description="Plastocyanin-like" evidence="5">
    <location>
        <begin position="380"/>
        <end position="486"/>
    </location>
</feature>
<evidence type="ECO:0000256" key="1">
    <source>
        <dbReference type="ARBA" id="ARBA00022723"/>
    </source>
</evidence>
<accession>A0A2S0WTU0</accession>
<dbReference type="KEGG" id="agm:DCE93_02750"/>
<proteinExistence type="predicted"/>
<evidence type="ECO:0000313" key="7">
    <source>
        <dbReference type="EMBL" id="AWB94710.1"/>
    </source>
</evidence>
<evidence type="ECO:0000256" key="4">
    <source>
        <dbReference type="SAM" id="MobiDB-lite"/>
    </source>
</evidence>
<organism evidence="7 8">
    <name type="scientific">Agromyces badenianii</name>
    <dbReference type="NCBI Taxonomy" id="2080742"/>
    <lineage>
        <taxon>Bacteria</taxon>
        <taxon>Bacillati</taxon>
        <taxon>Actinomycetota</taxon>
        <taxon>Actinomycetes</taxon>
        <taxon>Micrococcales</taxon>
        <taxon>Microbacteriaceae</taxon>
        <taxon>Agromyces</taxon>
    </lineage>
</organism>
<dbReference type="InterPro" id="IPR006311">
    <property type="entry name" value="TAT_signal"/>
</dbReference>
<dbReference type="GO" id="GO:0005507">
    <property type="term" value="F:copper ion binding"/>
    <property type="evidence" value="ECO:0007669"/>
    <property type="project" value="InterPro"/>
</dbReference>
<feature type="compositionally biased region" description="Low complexity" evidence="4">
    <location>
        <begin position="58"/>
        <end position="77"/>
    </location>
</feature>
<dbReference type="GO" id="GO:0016491">
    <property type="term" value="F:oxidoreductase activity"/>
    <property type="evidence" value="ECO:0007669"/>
    <property type="project" value="UniProtKB-KW"/>
</dbReference>
<dbReference type="Proteomes" id="UP000244729">
    <property type="component" value="Chromosome"/>
</dbReference>
<keyword evidence="8" id="KW-1185">Reference proteome</keyword>
<keyword evidence="1" id="KW-0479">Metal-binding</keyword>
<dbReference type="OrthoDB" id="345021at2"/>
<dbReference type="Pfam" id="PF07732">
    <property type="entry name" value="Cu-oxidase_3"/>
    <property type="match status" value="1"/>
</dbReference>
<dbReference type="PROSITE" id="PS51318">
    <property type="entry name" value="TAT"/>
    <property type="match status" value="1"/>
</dbReference>
<dbReference type="InterPro" id="IPR011706">
    <property type="entry name" value="Cu-oxidase_C"/>
</dbReference>
<gene>
    <name evidence="7" type="ORF">DCE93_02750</name>
</gene>
<sequence>MPSRRELLRCAVVGVAVTTALGAGALAWNSTLLGEYSVMTMGGGHDAMSHGEHGANGPGAAEASGTAGTTGDASVTSLTADPERPADVRVELVARQGTVEVPGGRSIEGYTVNGVSPGPEIRARQGDLIEVEFANESVTDGATLHWHGIDVPNAADGVAGITQDAVPVGGRHVYRFEATDAGTYWYHSHQVSHVQVERGLLGAIVVEPASTEPADAVELDATALLHVYGGQHTLNGRVADERVDAPPGATVRVRVINTDQGTASVWSATPFRVVAVDGHEVHEPGEVDGQRVLIPAGGRADVAVQAPTRGAVRLHVGGARSMLIGDPSAPEASAPPVSQPPKTLDLLAYGTPTPLAFDAAAPDRSYDYVIARRFGVIDGRPGNFWTINGRMFPDVPMFDVAEGDVVVMHLRNDSGDVHPMHLHGHHVVVLSRDGVAASGSPWVVDSLDVRPGEAYDIAFVADNPGIWSDHCHTLPHAVDGLVAHVMYEGVTTPFTINGEAGNRPE</sequence>
<dbReference type="InterPro" id="IPR002355">
    <property type="entry name" value="Cu_oxidase_Cu_BS"/>
</dbReference>
<dbReference type="Pfam" id="PF07731">
    <property type="entry name" value="Cu-oxidase_2"/>
    <property type="match status" value="1"/>
</dbReference>
<dbReference type="SUPFAM" id="SSF49503">
    <property type="entry name" value="Cupredoxins"/>
    <property type="match status" value="3"/>
</dbReference>
<evidence type="ECO:0000313" key="8">
    <source>
        <dbReference type="Proteomes" id="UP000244729"/>
    </source>
</evidence>
<keyword evidence="3" id="KW-0186">Copper</keyword>
<evidence type="ECO:0000256" key="3">
    <source>
        <dbReference type="ARBA" id="ARBA00023008"/>
    </source>
</evidence>
<reference evidence="7 8" key="1">
    <citation type="submission" date="2018-04" db="EMBL/GenBank/DDBJ databases">
        <authorList>
            <person name="Li J."/>
        </authorList>
    </citation>
    <scope>NUCLEOTIDE SEQUENCE [LARGE SCALE GENOMIC DNA]</scope>
    <source>
        <strain evidence="8">30A</strain>
    </source>
</reference>
<keyword evidence="2" id="KW-0560">Oxidoreductase</keyword>
<dbReference type="PANTHER" id="PTHR11709">
    <property type="entry name" value="MULTI-COPPER OXIDASE"/>
    <property type="match status" value="1"/>
</dbReference>